<evidence type="ECO:0000313" key="1">
    <source>
        <dbReference type="EMBL" id="EFP04804.1"/>
    </source>
</evidence>
<dbReference type="EMBL" id="DS268456">
    <property type="protein sequence ID" value="EFP04804.1"/>
    <property type="molecule type" value="Genomic_DNA"/>
</dbReference>
<evidence type="ECO:0000313" key="2">
    <source>
        <dbReference type="Proteomes" id="UP000008281"/>
    </source>
</evidence>
<dbReference type="Proteomes" id="UP000008281">
    <property type="component" value="Unassembled WGS sequence"/>
</dbReference>
<sequence length="147" mass="17651">MKTDVGVVESYFWGPDFPVIWIYEVETEGSIVHQIGCALKMRFKKKRGGMLEQGKEKTRRRIELDKDKEKRKTLTWVNKRYTNEDDDACDFRCFRAYFEREISIGRRDGPGWEKKRINKLSRKERNSVIADVRLLKKEEEEEKEKKN</sequence>
<accession>E3MMA9</accession>
<organism evidence="2">
    <name type="scientific">Caenorhabditis remanei</name>
    <name type="common">Caenorhabditis vulgaris</name>
    <dbReference type="NCBI Taxonomy" id="31234"/>
    <lineage>
        <taxon>Eukaryota</taxon>
        <taxon>Metazoa</taxon>
        <taxon>Ecdysozoa</taxon>
        <taxon>Nematoda</taxon>
        <taxon>Chromadorea</taxon>
        <taxon>Rhabditida</taxon>
        <taxon>Rhabditina</taxon>
        <taxon>Rhabditomorpha</taxon>
        <taxon>Rhabditoidea</taxon>
        <taxon>Rhabditidae</taxon>
        <taxon>Peloderinae</taxon>
        <taxon>Caenorhabditis</taxon>
    </lineage>
</organism>
<reference evidence="1" key="1">
    <citation type="submission" date="2007-07" db="EMBL/GenBank/DDBJ databases">
        <title>PCAP assembly of the Caenorhabditis remanei genome.</title>
        <authorList>
            <consortium name="The Caenorhabditis remanei Sequencing Consortium"/>
            <person name="Wilson R.K."/>
        </authorList>
    </citation>
    <scope>NUCLEOTIDE SEQUENCE [LARGE SCALE GENOMIC DNA]</scope>
    <source>
        <strain evidence="1">PB4641</strain>
    </source>
</reference>
<dbReference type="AlphaFoldDB" id="E3MMA9"/>
<gene>
    <name evidence="1" type="ORF">CRE_29945</name>
</gene>
<dbReference type="HOGENOM" id="CLU_1769806_0_0_1"/>
<proteinExistence type="predicted"/>
<dbReference type="InParanoid" id="E3MMA9"/>
<protein>
    <submittedName>
        <fullName evidence="1">Uncharacterized protein</fullName>
    </submittedName>
</protein>
<keyword evidence="2" id="KW-1185">Reference proteome</keyword>
<name>E3MMA9_CAERE</name>